<proteinExistence type="predicted"/>
<keyword evidence="1" id="KW-1133">Transmembrane helix</keyword>
<feature type="transmembrane region" description="Helical" evidence="1">
    <location>
        <begin position="120"/>
        <end position="144"/>
    </location>
</feature>
<evidence type="ECO:0000313" key="2">
    <source>
        <dbReference type="EMBL" id="NKY00959.1"/>
    </source>
</evidence>
<comment type="caution">
    <text evidence="2">The sequence shown here is derived from an EMBL/GenBank/DDBJ whole genome shotgun (WGS) entry which is preliminary data.</text>
</comment>
<accession>A0A846WIN5</accession>
<evidence type="ECO:0000256" key="1">
    <source>
        <dbReference type="SAM" id="Phobius"/>
    </source>
</evidence>
<name>A0A846WIN5_9ACTN</name>
<keyword evidence="1" id="KW-0812">Transmembrane</keyword>
<dbReference type="EMBL" id="JAAXPC010000002">
    <property type="protein sequence ID" value="NKY00959.1"/>
    <property type="molecule type" value="Genomic_DNA"/>
</dbReference>
<dbReference type="AlphaFoldDB" id="A0A846WIN5"/>
<dbReference type="RefSeq" id="WP_006369156.1">
    <property type="nucleotide sequence ID" value="NZ_JAAXPC010000002.1"/>
</dbReference>
<keyword evidence="1" id="KW-0472">Membrane</keyword>
<organism evidence="2 3">
    <name type="scientific">Gordonia polyisoprenivorans</name>
    <dbReference type="NCBI Taxonomy" id="84595"/>
    <lineage>
        <taxon>Bacteria</taxon>
        <taxon>Bacillati</taxon>
        <taxon>Actinomycetota</taxon>
        <taxon>Actinomycetes</taxon>
        <taxon>Mycobacteriales</taxon>
        <taxon>Gordoniaceae</taxon>
        <taxon>Gordonia</taxon>
    </lineage>
</organism>
<feature type="transmembrane region" description="Helical" evidence="1">
    <location>
        <begin position="7"/>
        <end position="26"/>
    </location>
</feature>
<sequence>MSATRQVLGWLPATVVRVALGVLWLHEGLLKYQAGFGSADIGLVVESAASNPRVPSYFTAFSDHVLSHTTTLFGFVMPALETALGVVLVLGVLTLPAALGSVFTLMTYWSADQLIGEYPIMVLLSVVVVAFPVAASQLSLTAVLDRITATHTSRIWRSLAPARRWL</sequence>
<protein>
    <submittedName>
        <fullName evidence="2">DoxX family membrane protein</fullName>
    </submittedName>
</protein>
<dbReference type="Proteomes" id="UP000563898">
    <property type="component" value="Unassembled WGS sequence"/>
</dbReference>
<feature type="transmembrane region" description="Helical" evidence="1">
    <location>
        <begin position="83"/>
        <end position="108"/>
    </location>
</feature>
<evidence type="ECO:0000313" key="3">
    <source>
        <dbReference type="Proteomes" id="UP000563898"/>
    </source>
</evidence>
<reference evidence="2 3" key="1">
    <citation type="submission" date="2020-04" db="EMBL/GenBank/DDBJ databases">
        <title>MicrobeNet Type strains.</title>
        <authorList>
            <person name="Nicholson A.C."/>
        </authorList>
    </citation>
    <scope>NUCLEOTIDE SEQUENCE [LARGE SCALE GENOMIC DNA]</scope>
    <source>
        <strain evidence="2 3">ATCC BAA-14</strain>
    </source>
</reference>
<gene>
    <name evidence="2" type="ORF">HGA05_05185</name>
</gene>